<gene>
    <name evidence="1" type="ORF">M437DRAFT_70666</name>
</gene>
<dbReference type="Proteomes" id="UP000030672">
    <property type="component" value="Unassembled WGS sequence"/>
</dbReference>
<organism evidence="1 2">
    <name type="scientific">Aureobasidium melanogenum (strain CBS 110374)</name>
    <name type="common">Aureobasidium pullulans var. melanogenum</name>
    <dbReference type="NCBI Taxonomy" id="1043003"/>
    <lineage>
        <taxon>Eukaryota</taxon>
        <taxon>Fungi</taxon>
        <taxon>Dikarya</taxon>
        <taxon>Ascomycota</taxon>
        <taxon>Pezizomycotina</taxon>
        <taxon>Dothideomycetes</taxon>
        <taxon>Dothideomycetidae</taxon>
        <taxon>Dothideales</taxon>
        <taxon>Saccotheciaceae</taxon>
        <taxon>Aureobasidium</taxon>
    </lineage>
</organism>
<evidence type="ECO:0000313" key="1">
    <source>
        <dbReference type="EMBL" id="KEQ57598.1"/>
    </source>
</evidence>
<dbReference type="STRING" id="1043003.A0A074VB87"/>
<proteinExistence type="predicted"/>
<reference evidence="1 2" key="1">
    <citation type="journal article" date="2014" name="BMC Genomics">
        <title>Genome sequencing of four Aureobasidium pullulans varieties: biotechnological potential, stress tolerance, and description of new species.</title>
        <authorList>
            <person name="Gostin Ar C."/>
            <person name="Ohm R.A."/>
            <person name="Kogej T."/>
            <person name="Sonjak S."/>
            <person name="Turk M."/>
            <person name="Zajc J."/>
            <person name="Zalar P."/>
            <person name="Grube M."/>
            <person name="Sun H."/>
            <person name="Han J."/>
            <person name="Sharma A."/>
            <person name="Chiniquy J."/>
            <person name="Ngan C.Y."/>
            <person name="Lipzen A."/>
            <person name="Barry K."/>
            <person name="Grigoriev I.V."/>
            <person name="Gunde-Cimerman N."/>
        </authorList>
    </citation>
    <scope>NUCLEOTIDE SEQUENCE [LARGE SCALE GENOMIC DNA]</scope>
    <source>
        <strain evidence="1 2">CBS 110374</strain>
    </source>
</reference>
<dbReference type="GeneID" id="63918901"/>
<name>A0A074VB87_AURM1</name>
<protein>
    <submittedName>
        <fullName evidence="1">Uncharacterized protein</fullName>
    </submittedName>
</protein>
<dbReference type="RefSeq" id="XP_040874622.1">
    <property type="nucleotide sequence ID" value="XM_041025528.1"/>
</dbReference>
<evidence type="ECO:0000313" key="2">
    <source>
        <dbReference type="Proteomes" id="UP000030672"/>
    </source>
</evidence>
<dbReference type="EMBL" id="KL584884">
    <property type="protein sequence ID" value="KEQ57598.1"/>
    <property type="molecule type" value="Genomic_DNA"/>
</dbReference>
<dbReference type="AlphaFoldDB" id="A0A074VB87"/>
<dbReference type="HOGENOM" id="CLU_003093_4_1_1"/>
<keyword evidence="2" id="KW-1185">Reference proteome</keyword>
<sequence length="599" mass="67422">MPQSLDEPRPRPDGVPPLECLVVPLRGFFYPLCPSYKTIYYPCLRKHIGKQHGVRCGSTYALSSQPCFLQRWTDWRSKDPGYWIVDAAAVSDSQLQSDVDKNITTAATAQDVEGQLAHDLAVMKAEEERRLAEEYDEGASDLDEDSECNTRSDRLRGCNWKNWSANKPLRVIISVSKLPKMTRLAERLHIGSWCGLNCVSEVANERTLAVICVATRHVLDHCERTLKATPRTLRCWLKSWSHAYQPYDSKIPQAAAESRYEHSWCRFVSNVYRVRALERRLDKQLGELSSLRLTCTQESAMNRVWSLALETKFTMTEHKLIGSEPTIVRMPESLFELIIPFWTDRPRDGNLERTPIANLSGMLGIDPSTLVFRKPHSYTTNLSALIWIGGLLLLDVSPIGYLIERLQHGRAIAKREGPPATVRWSLDGRTLHVHGAGLTIGRFRQTVCGVVESTAQQIADILFQVHIPYNLPILHDSMCNDKPGYSLLTDPRNKLRSSFRSTGILSLPQEYRANCSDVYNNTFVIVHAPGRVSFMSIEVAELARRLGTKYARTHPGLAVLAAEEVSDYISANQSTLSLPRAIIGSPNFIESSGIYIVCI</sequence>
<accession>A0A074VB87</accession>